<comment type="similarity">
    <text evidence="3">Belongs to the radical SAM superfamily. RlmN family.</text>
</comment>
<dbReference type="SUPFAM" id="SSF102114">
    <property type="entry name" value="Radical SAM enzymes"/>
    <property type="match status" value="1"/>
</dbReference>
<dbReference type="Proteomes" id="UP000526501">
    <property type="component" value="Unassembled WGS sequence"/>
</dbReference>
<keyword evidence="6 14" id="KW-0489">Methyltransferase</keyword>
<dbReference type="SMART" id="SM00729">
    <property type="entry name" value="Elp3"/>
    <property type="match status" value="1"/>
</dbReference>
<dbReference type="PROSITE" id="PS51918">
    <property type="entry name" value="RADICAL_SAM"/>
    <property type="match status" value="1"/>
</dbReference>
<proteinExistence type="inferred from homology"/>
<dbReference type="PIRSF" id="PIRSF006004">
    <property type="entry name" value="CHP00048"/>
    <property type="match status" value="1"/>
</dbReference>
<comment type="cofactor">
    <cofactor evidence="1">
        <name>[4Fe-4S] cluster</name>
        <dbReference type="ChEBI" id="CHEBI:49883"/>
    </cofactor>
</comment>
<dbReference type="Gene3D" id="3.20.20.70">
    <property type="entry name" value="Aldolase class I"/>
    <property type="match status" value="1"/>
</dbReference>
<evidence type="ECO:0000256" key="10">
    <source>
        <dbReference type="ARBA" id="ARBA00023004"/>
    </source>
</evidence>
<keyword evidence="12" id="KW-1015">Disulfide bond</keyword>
<evidence type="ECO:0000256" key="6">
    <source>
        <dbReference type="ARBA" id="ARBA00022603"/>
    </source>
</evidence>
<keyword evidence="7 14" id="KW-0808">Transferase</keyword>
<dbReference type="GO" id="GO:0008173">
    <property type="term" value="F:RNA methyltransferase activity"/>
    <property type="evidence" value="ECO:0007669"/>
    <property type="project" value="InterPro"/>
</dbReference>
<evidence type="ECO:0000256" key="3">
    <source>
        <dbReference type="ARBA" id="ARBA00007544"/>
    </source>
</evidence>
<keyword evidence="9" id="KW-0479">Metal-binding</keyword>
<dbReference type="SFLD" id="SFLDS00029">
    <property type="entry name" value="Radical_SAM"/>
    <property type="match status" value="1"/>
</dbReference>
<evidence type="ECO:0000256" key="5">
    <source>
        <dbReference type="ARBA" id="ARBA00022490"/>
    </source>
</evidence>
<dbReference type="PANTHER" id="PTHR30544:SF5">
    <property type="entry name" value="RADICAL SAM CORE DOMAIN-CONTAINING PROTEIN"/>
    <property type="match status" value="1"/>
</dbReference>
<dbReference type="SFLD" id="SFLDF00275">
    <property type="entry name" value="adenosine_C2_methyltransferase"/>
    <property type="match status" value="1"/>
</dbReference>
<dbReference type="RefSeq" id="WP_185658842.1">
    <property type="nucleotide sequence ID" value="NZ_CAWPOO010000005.1"/>
</dbReference>
<comment type="subcellular location">
    <subcellularLocation>
        <location evidence="2">Cytoplasm</location>
    </subcellularLocation>
</comment>
<dbReference type="EMBL" id="JACHVC010000005">
    <property type="protein sequence ID" value="MBC2604952.1"/>
    <property type="molecule type" value="Genomic_DNA"/>
</dbReference>
<dbReference type="GO" id="GO:0070475">
    <property type="term" value="P:rRNA base methylation"/>
    <property type="evidence" value="ECO:0007669"/>
    <property type="project" value="TreeGrafter"/>
</dbReference>
<name>A0A7X1B3Q0_9BACT</name>
<organism evidence="14 15">
    <name type="scientific">Pelagicoccus albus</name>
    <dbReference type="NCBI Taxonomy" id="415222"/>
    <lineage>
        <taxon>Bacteria</taxon>
        <taxon>Pseudomonadati</taxon>
        <taxon>Verrucomicrobiota</taxon>
        <taxon>Opitutia</taxon>
        <taxon>Puniceicoccales</taxon>
        <taxon>Pelagicoccaceae</taxon>
        <taxon>Pelagicoccus</taxon>
    </lineage>
</organism>
<evidence type="ECO:0000256" key="4">
    <source>
        <dbReference type="ARBA" id="ARBA00022485"/>
    </source>
</evidence>
<dbReference type="Pfam" id="PF04055">
    <property type="entry name" value="Radical_SAM"/>
    <property type="match status" value="1"/>
</dbReference>
<dbReference type="GO" id="GO:0046872">
    <property type="term" value="F:metal ion binding"/>
    <property type="evidence" value="ECO:0007669"/>
    <property type="project" value="UniProtKB-KW"/>
</dbReference>
<dbReference type="InterPro" id="IPR013785">
    <property type="entry name" value="Aldolase_TIM"/>
</dbReference>
<comment type="caution">
    <text evidence="14">The sequence shown here is derived from an EMBL/GenBank/DDBJ whole genome shotgun (WGS) entry which is preliminary data.</text>
</comment>
<evidence type="ECO:0000256" key="11">
    <source>
        <dbReference type="ARBA" id="ARBA00023014"/>
    </source>
</evidence>
<evidence type="ECO:0000256" key="7">
    <source>
        <dbReference type="ARBA" id="ARBA00022679"/>
    </source>
</evidence>
<dbReference type="InterPro" id="IPR007197">
    <property type="entry name" value="rSAM"/>
</dbReference>
<keyword evidence="4" id="KW-0004">4Fe-4S</keyword>
<keyword evidence="10" id="KW-0408">Iron</keyword>
<dbReference type="PANTHER" id="PTHR30544">
    <property type="entry name" value="23S RRNA METHYLTRANSFERASE"/>
    <property type="match status" value="1"/>
</dbReference>
<evidence type="ECO:0000256" key="1">
    <source>
        <dbReference type="ARBA" id="ARBA00001966"/>
    </source>
</evidence>
<evidence type="ECO:0000313" key="14">
    <source>
        <dbReference type="EMBL" id="MBC2604952.1"/>
    </source>
</evidence>
<accession>A0A7X1B3Q0</accession>
<evidence type="ECO:0000256" key="9">
    <source>
        <dbReference type="ARBA" id="ARBA00022723"/>
    </source>
</evidence>
<dbReference type="SFLD" id="SFLDG01062">
    <property type="entry name" value="methyltransferase_(Class_A)"/>
    <property type="match status" value="1"/>
</dbReference>
<evidence type="ECO:0000313" key="15">
    <source>
        <dbReference type="Proteomes" id="UP000526501"/>
    </source>
</evidence>
<feature type="domain" description="Radical SAM core" evidence="13">
    <location>
        <begin position="95"/>
        <end position="330"/>
    </location>
</feature>
<dbReference type="InterPro" id="IPR004383">
    <property type="entry name" value="rRNA_lsu_MTrfase_RlmN/Cfr"/>
</dbReference>
<keyword evidence="11" id="KW-0411">Iron-sulfur</keyword>
<evidence type="ECO:0000256" key="8">
    <source>
        <dbReference type="ARBA" id="ARBA00022691"/>
    </source>
</evidence>
<dbReference type="GO" id="GO:0030488">
    <property type="term" value="P:tRNA methylation"/>
    <property type="evidence" value="ECO:0007669"/>
    <property type="project" value="TreeGrafter"/>
</dbReference>
<dbReference type="GO" id="GO:0051539">
    <property type="term" value="F:4 iron, 4 sulfur cluster binding"/>
    <property type="evidence" value="ECO:0007669"/>
    <property type="project" value="UniProtKB-KW"/>
</dbReference>
<gene>
    <name evidence="14" type="ORF">H5P27_02740</name>
</gene>
<sequence length="342" mass="38661">MTQSIYDIPALEKHLIRNGFGGRDIRRTYRLLFREFQKIDTLGWDSEVLEDTRAKFQTSYLTLISRIDSQIDGATKLLFETEDGKKIETVILRIATGRTSICVSSQVGCTEKCRFCSTGELGFFRNLKREEVLDQVVQAGQILASEGRSLRNIVFMGMGEPLRNYQNLVDALDLLLHQSVFKFIPKRITVSSLGIPELILKFAKRFPEVSLALSLNGSNDKGRSEVMPINNRYPMAELRSMLEELETIRGKEVMIEYIMFKDLNDSLESAEEVAAFLKGLQVHVNLIPYNPDYSLNKSFQASSTEVIDDFKKSLQEAGYKVTRRFSLGQDIAAACGQLANKG</sequence>
<protein>
    <submittedName>
        <fullName evidence="14">23S rRNA (Adenine(2503)-C(2))-methyltransferase RlmN</fullName>
    </submittedName>
</protein>
<keyword evidence="15" id="KW-1185">Reference proteome</keyword>
<keyword evidence="5" id="KW-0963">Cytoplasm</keyword>
<evidence type="ECO:0000256" key="12">
    <source>
        <dbReference type="ARBA" id="ARBA00023157"/>
    </source>
</evidence>
<dbReference type="CDD" id="cd01335">
    <property type="entry name" value="Radical_SAM"/>
    <property type="match status" value="1"/>
</dbReference>
<dbReference type="InterPro" id="IPR006638">
    <property type="entry name" value="Elp3/MiaA/NifB-like_rSAM"/>
</dbReference>
<dbReference type="GO" id="GO:0005737">
    <property type="term" value="C:cytoplasm"/>
    <property type="evidence" value="ECO:0007669"/>
    <property type="project" value="UniProtKB-SubCell"/>
</dbReference>
<reference evidence="14 15" key="1">
    <citation type="submission" date="2020-07" db="EMBL/GenBank/DDBJ databases">
        <authorList>
            <person name="Feng X."/>
        </authorList>
    </citation>
    <scope>NUCLEOTIDE SEQUENCE [LARGE SCALE GENOMIC DNA]</scope>
    <source>
        <strain evidence="14 15">JCM23202</strain>
    </source>
</reference>
<keyword evidence="8" id="KW-0949">S-adenosyl-L-methionine</keyword>
<dbReference type="AlphaFoldDB" id="A0A7X1B3Q0"/>
<evidence type="ECO:0000256" key="2">
    <source>
        <dbReference type="ARBA" id="ARBA00004496"/>
    </source>
</evidence>
<dbReference type="InterPro" id="IPR040072">
    <property type="entry name" value="Methyltransferase_A"/>
</dbReference>
<dbReference type="InterPro" id="IPR058240">
    <property type="entry name" value="rSAM_sf"/>
</dbReference>
<evidence type="ECO:0000259" key="13">
    <source>
        <dbReference type="PROSITE" id="PS51918"/>
    </source>
</evidence>